<feature type="transmembrane region" description="Helical" evidence="1">
    <location>
        <begin position="22"/>
        <end position="48"/>
    </location>
</feature>
<organism evidence="2">
    <name type="scientific">Solanum lycopersicum</name>
    <name type="common">Tomato</name>
    <name type="synonym">Lycopersicon esculentum</name>
    <dbReference type="NCBI Taxonomy" id="4081"/>
    <lineage>
        <taxon>Eukaryota</taxon>
        <taxon>Viridiplantae</taxon>
        <taxon>Streptophyta</taxon>
        <taxon>Embryophyta</taxon>
        <taxon>Tracheophyta</taxon>
        <taxon>Spermatophyta</taxon>
        <taxon>Magnoliopsida</taxon>
        <taxon>eudicotyledons</taxon>
        <taxon>Gunneridae</taxon>
        <taxon>Pentapetalae</taxon>
        <taxon>asterids</taxon>
        <taxon>lamiids</taxon>
        <taxon>Solanales</taxon>
        <taxon>Solanaceae</taxon>
        <taxon>Solanoideae</taxon>
        <taxon>Solaneae</taxon>
        <taxon>Solanum</taxon>
        <taxon>Solanum subgen. Lycopersicon</taxon>
    </lineage>
</organism>
<reference evidence="2" key="1">
    <citation type="journal article" date="2012" name="Nature">
        <title>The tomato genome sequence provides insights into fleshy fruit evolution.</title>
        <authorList>
            <consortium name="Tomato Genome Consortium"/>
        </authorList>
    </citation>
    <scope>NUCLEOTIDE SEQUENCE [LARGE SCALE GENOMIC DNA]</scope>
    <source>
        <strain evidence="2">cv. Heinz 1706</strain>
    </source>
</reference>
<proteinExistence type="predicted"/>
<keyword evidence="1" id="KW-1133">Transmembrane helix</keyword>
<accession>A0A3Q7G7A2</accession>
<evidence type="ECO:0000313" key="3">
    <source>
        <dbReference type="Proteomes" id="UP000004994"/>
    </source>
</evidence>
<sequence length="55" mass="6308">MASTSIGNQIVARSIVKMFTCMLSFIALIYPPLLFILLSVLFTIIYFLTNMRRSF</sequence>
<keyword evidence="1" id="KW-0812">Transmembrane</keyword>
<dbReference type="AlphaFoldDB" id="A0A3Q7G7A2"/>
<evidence type="ECO:0000313" key="2">
    <source>
        <dbReference type="EnsemblPlants" id="Solyc03g058730.1.1.1"/>
    </source>
</evidence>
<reference evidence="2" key="2">
    <citation type="submission" date="2019-01" db="UniProtKB">
        <authorList>
            <consortium name="EnsemblPlants"/>
        </authorList>
    </citation>
    <scope>IDENTIFICATION</scope>
    <source>
        <strain evidence="2">cv. Heinz 1706</strain>
    </source>
</reference>
<protein>
    <submittedName>
        <fullName evidence="2">Uncharacterized protein</fullName>
    </submittedName>
</protein>
<dbReference type="PaxDb" id="4081-Solyc03g058730.1.1"/>
<keyword evidence="1" id="KW-0472">Membrane</keyword>
<dbReference type="Gramene" id="Solyc03g058730.1.1">
    <property type="protein sequence ID" value="Solyc03g058730.1.1.1"/>
    <property type="gene ID" value="Solyc03g058730.1"/>
</dbReference>
<dbReference type="EnsemblPlants" id="Solyc03g058730.1.1">
    <property type="protein sequence ID" value="Solyc03g058730.1.1.1"/>
    <property type="gene ID" value="Solyc03g058730.1"/>
</dbReference>
<evidence type="ECO:0000256" key="1">
    <source>
        <dbReference type="SAM" id="Phobius"/>
    </source>
</evidence>
<name>A0A3Q7G7A2_SOLLC</name>
<dbReference type="Proteomes" id="UP000004994">
    <property type="component" value="Chromosome 3"/>
</dbReference>
<keyword evidence="3" id="KW-1185">Reference proteome</keyword>
<dbReference type="InParanoid" id="A0A3Q7G7A2"/>